<keyword evidence="3" id="KW-1133">Transmembrane helix</keyword>
<evidence type="ECO:0000256" key="2">
    <source>
        <dbReference type="SAM" id="MobiDB-lite"/>
    </source>
</evidence>
<keyword evidence="1" id="KW-0175">Coiled coil</keyword>
<evidence type="ECO:0008006" key="6">
    <source>
        <dbReference type="Google" id="ProtNLM"/>
    </source>
</evidence>
<feature type="compositionally biased region" description="Low complexity" evidence="2">
    <location>
        <begin position="41"/>
        <end position="53"/>
    </location>
</feature>
<name>A0A4U7BUS0_9BACT</name>
<dbReference type="OrthoDB" id="5363632at2"/>
<evidence type="ECO:0000313" key="4">
    <source>
        <dbReference type="EMBL" id="TKX33196.1"/>
    </source>
</evidence>
<keyword evidence="3" id="KW-0472">Membrane</keyword>
<dbReference type="AlphaFoldDB" id="A0A4U7BUS0"/>
<protein>
    <recommendedName>
        <fullName evidence="6">Periplasmic protein</fullName>
    </recommendedName>
</protein>
<reference evidence="4 5" key="1">
    <citation type="submission" date="2018-05" db="EMBL/GenBank/DDBJ databases">
        <title>Novel Campyloabacter and Helicobacter Species and Strains.</title>
        <authorList>
            <person name="Mannion A.J."/>
            <person name="Shen Z."/>
            <person name="Fox J.G."/>
        </authorList>
    </citation>
    <scope>NUCLEOTIDE SEQUENCE [LARGE SCALE GENOMIC DNA]</scope>
    <source>
        <strain evidence="5">MIT17-670</strain>
    </source>
</reference>
<evidence type="ECO:0000313" key="5">
    <source>
        <dbReference type="Proteomes" id="UP000310353"/>
    </source>
</evidence>
<gene>
    <name evidence="4" type="ORF">CQA76_00770</name>
</gene>
<accession>A0A4U7BUS0</accession>
<feature type="region of interest" description="Disordered" evidence="2">
    <location>
        <begin position="41"/>
        <end position="80"/>
    </location>
</feature>
<keyword evidence="3" id="KW-0812">Transmembrane</keyword>
<organism evidence="4 5">
    <name type="scientific">Campylobacter aviculae</name>
    <dbReference type="NCBI Taxonomy" id="2510190"/>
    <lineage>
        <taxon>Bacteria</taxon>
        <taxon>Pseudomonadati</taxon>
        <taxon>Campylobacterota</taxon>
        <taxon>Epsilonproteobacteria</taxon>
        <taxon>Campylobacterales</taxon>
        <taxon>Campylobacteraceae</taxon>
        <taxon>Campylobacter</taxon>
    </lineage>
</organism>
<comment type="caution">
    <text evidence="4">The sequence shown here is derived from an EMBL/GenBank/DDBJ whole genome shotgun (WGS) entry which is preliminary data.</text>
</comment>
<feature type="coiled-coil region" evidence="1">
    <location>
        <begin position="124"/>
        <end position="151"/>
    </location>
</feature>
<proteinExistence type="predicted"/>
<evidence type="ECO:0000256" key="3">
    <source>
        <dbReference type="SAM" id="Phobius"/>
    </source>
</evidence>
<dbReference type="RefSeq" id="WP_137621553.1">
    <property type="nucleotide sequence ID" value="NZ_NXMA01000001.1"/>
</dbReference>
<evidence type="ECO:0000256" key="1">
    <source>
        <dbReference type="SAM" id="Coils"/>
    </source>
</evidence>
<dbReference type="Proteomes" id="UP000310353">
    <property type="component" value="Unassembled WGS sequence"/>
</dbReference>
<feature type="compositionally biased region" description="Polar residues" evidence="2">
    <location>
        <begin position="61"/>
        <end position="80"/>
    </location>
</feature>
<sequence length="327" mass="37770">MNLKIFSVIVGILIVVILTLGGTYYYLFEYSQPNYNYTSSINNVQNDNQSDSNSQDKHSNENYNSYANNPYINNDYSNKQETNTTQANNALDNNNNNNETKNATIPAFNESNQIVQSKTQHTIKDDKQAKIQALQQEINKQKKILEKEKALRDKMAKNTKKHNYNFGVAEEYLTIGKNSRLEPKLSTEGMQVYVLDGKFLSNYRIDLLKDILEPIQNNAKDYNLAIFVKMLPKGEMKLTIYNKDIIFSDMRKAYKYISIDKIKPYINTPEEIDSHVAREEKLKELKLKITKDGKGSEFSKHIKSLKTGVNTAQYFFPFCEKIKIESN</sequence>
<dbReference type="EMBL" id="NXMA01000001">
    <property type="protein sequence ID" value="TKX33196.1"/>
    <property type="molecule type" value="Genomic_DNA"/>
</dbReference>
<feature type="transmembrane region" description="Helical" evidence="3">
    <location>
        <begin position="6"/>
        <end position="27"/>
    </location>
</feature>
<keyword evidence="5" id="KW-1185">Reference proteome</keyword>